<evidence type="ECO:0000256" key="1">
    <source>
        <dbReference type="SAM" id="MobiDB-lite"/>
    </source>
</evidence>
<proteinExistence type="predicted"/>
<evidence type="ECO:0000313" key="2">
    <source>
        <dbReference type="EMBL" id="PSL20255.1"/>
    </source>
</evidence>
<reference evidence="2 3" key="1">
    <citation type="submission" date="2018-03" db="EMBL/GenBank/DDBJ databases">
        <title>Genomic Encyclopedia of Archaeal and Bacterial Type Strains, Phase II (KMG-II): from individual species to whole genera.</title>
        <authorList>
            <person name="Goeker M."/>
        </authorList>
    </citation>
    <scope>NUCLEOTIDE SEQUENCE [LARGE SCALE GENOMIC DNA]</scope>
    <source>
        <strain evidence="2 3">DSM 29057</strain>
    </source>
</reference>
<sequence>MKNKITLLTASFLLVLCVIQKEARYGTAQPTGVEKMYNPSPLAPKDGGTSAPEYAELTDSQTFEFASADSLKSEPTARLVNQRLLHISAGSKLLNY</sequence>
<dbReference type="EMBL" id="PYAS01000024">
    <property type="protein sequence ID" value="PSL20255.1"/>
    <property type="molecule type" value="Genomic_DNA"/>
</dbReference>
<dbReference type="AlphaFoldDB" id="A0A2P8FEV4"/>
<dbReference type="Proteomes" id="UP000241964">
    <property type="component" value="Unassembled WGS sequence"/>
</dbReference>
<organism evidence="2 3">
    <name type="scientific">Dyadobacter jiangsuensis</name>
    <dbReference type="NCBI Taxonomy" id="1591085"/>
    <lineage>
        <taxon>Bacteria</taxon>
        <taxon>Pseudomonadati</taxon>
        <taxon>Bacteroidota</taxon>
        <taxon>Cytophagia</taxon>
        <taxon>Cytophagales</taxon>
        <taxon>Spirosomataceae</taxon>
        <taxon>Dyadobacter</taxon>
    </lineage>
</organism>
<keyword evidence="3" id="KW-1185">Reference proteome</keyword>
<name>A0A2P8FEV4_9BACT</name>
<accession>A0A2P8FEV4</accession>
<feature type="region of interest" description="Disordered" evidence="1">
    <location>
        <begin position="29"/>
        <end position="50"/>
    </location>
</feature>
<gene>
    <name evidence="2" type="ORF">CLV60_12421</name>
</gene>
<protein>
    <submittedName>
        <fullName evidence="2">Uncharacterized protein</fullName>
    </submittedName>
</protein>
<comment type="caution">
    <text evidence="2">The sequence shown here is derived from an EMBL/GenBank/DDBJ whole genome shotgun (WGS) entry which is preliminary data.</text>
</comment>
<evidence type="ECO:0000313" key="3">
    <source>
        <dbReference type="Proteomes" id="UP000241964"/>
    </source>
</evidence>